<keyword evidence="4 14" id="KW-0645">Protease</keyword>
<keyword evidence="9 11" id="KW-0482">Metalloprotease</keyword>
<feature type="transmembrane region" description="Helical" evidence="11">
    <location>
        <begin position="260"/>
        <end position="282"/>
    </location>
</feature>
<evidence type="ECO:0000313" key="21">
    <source>
        <dbReference type="Proteomes" id="UP000411588"/>
    </source>
</evidence>
<dbReference type="EMBL" id="LK932505">
    <property type="protein sequence ID" value="CDS86003.1"/>
    <property type="molecule type" value="Genomic_DNA"/>
</dbReference>
<dbReference type="Gene3D" id="2.30.42.10">
    <property type="match status" value="1"/>
</dbReference>
<evidence type="ECO:0000313" key="14">
    <source>
        <dbReference type="EMBL" id="CDS87361.1"/>
    </source>
</evidence>
<dbReference type="Proteomes" id="UP000878956">
    <property type="component" value="Unassembled WGS sequence"/>
</dbReference>
<comment type="similarity">
    <text evidence="3 11">Belongs to the peptidase M50B family.</text>
</comment>
<dbReference type="PATRIC" id="fig|1496.1372.peg.3181"/>
<keyword evidence="11" id="KW-0479">Metal-binding</keyword>
<keyword evidence="5 11" id="KW-0812">Transmembrane</keyword>
<dbReference type="Proteomes" id="UP000189137">
    <property type="component" value="Unassembled WGS sequence"/>
</dbReference>
<evidence type="ECO:0000313" key="19">
    <source>
        <dbReference type="EMBL" id="VFD29578.1"/>
    </source>
</evidence>
<dbReference type="InterPro" id="IPR036034">
    <property type="entry name" value="PDZ_sf"/>
</dbReference>
<proteinExistence type="inferred from homology"/>
<reference evidence="18 20" key="2">
    <citation type="submission" date="2017-02" db="EMBL/GenBank/DDBJ databases">
        <authorList>
            <consortium name="Pathogen Informatics"/>
        </authorList>
    </citation>
    <scope>NUCLEOTIDE SEQUENCE [LARGE SCALE GENOMIC DNA]</scope>
    <source>
        <strain evidence="19">Clo34</strain>
        <strain evidence="21">clo34</strain>
        <strain evidence="18 20">VRECD0157</strain>
    </source>
</reference>
<organism evidence="14">
    <name type="scientific">Clostridioides difficile</name>
    <name type="common">Peptoclostridium difficile</name>
    <dbReference type="NCBI Taxonomy" id="1496"/>
    <lineage>
        <taxon>Bacteria</taxon>
        <taxon>Bacillati</taxon>
        <taxon>Bacillota</taxon>
        <taxon>Clostridia</taxon>
        <taxon>Peptostreptococcales</taxon>
        <taxon>Peptostreptococcaceae</taxon>
        <taxon>Clostridioides</taxon>
    </lineage>
</organism>
<dbReference type="PANTHER" id="PTHR42837">
    <property type="entry name" value="REGULATOR OF SIGMA-E PROTEASE RSEP"/>
    <property type="match status" value="1"/>
</dbReference>
<feature type="transmembrane region" description="Helical" evidence="11">
    <location>
        <begin position="90"/>
        <end position="113"/>
    </location>
</feature>
<dbReference type="Pfam" id="PF17820">
    <property type="entry name" value="PDZ_6"/>
    <property type="match status" value="1"/>
</dbReference>
<evidence type="ECO:0000313" key="17">
    <source>
        <dbReference type="EMBL" id="HBH2618560.1"/>
    </source>
</evidence>
<name>A0A031WJ92_CLODI</name>
<evidence type="ECO:0000313" key="16">
    <source>
        <dbReference type="EMBL" id="HBH1543231.1"/>
    </source>
</evidence>
<dbReference type="GO" id="GO:0046872">
    <property type="term" value="F:metal ion binding"/>
    <property type="evidence" value="ECO:0007669"/>
    <property type="project" value="UniProtKB-KW"/>
</dbReference>
<dbReference type="AlphaFoldDB" id="A0A031WJ92"/>
<evidence type="ECO:0000256" key="8">
    <source>
        <dbReference type="ARBA" id="ARBA00022989"/>
    </source>
</evidence>
<evidence type="ECO:0000313" key="13">
    <source>
        <dbReference type="EMBL" id="CDS86003.1"/>
    </source>
</evidence>
<dbReference type="GO" id="GO:0016020">
    <property type="term" value="C:membrane"/>
    <property type="evidence" value="ECO:0007669"/>
    <property type="project" value="UniProtKB-SubCell"/>
</dbReference>
<dbReference type="CDD" id="cd23081">
    <property type="entry name" value="cpPDZ_EcRseP-like"/>
    <property type="match status" value="1"/>
</dbReference>
<evidence type="ECO:0000256" key="10">
    <source>
        <dbReference type="ARBA" id="ARBA00023136"/>
    </source>
</evidence>
<comment type="cofactor">
    <cofactor evidence="1 11">
        <name>Zn(2+)</name>
        <dbReference type="ChEBI" id="CHEBI:29105"/>
    </cofactor>
</comment>
<dbReference type="SMART" id="SM00228">
    <property type="entry name" value="PDZ"/>
    <property type="match status" value="1"/>
</dbReference>
<keyword evidence="10 11" id="KW-0472">Membrane</keyword>
<dbReference type="Proteomes" id="UP000879542">
    <property type="component" value="Unassembled WGS sequence"/>
</dbReference>
<dbReference type="EMBL" id="DAEQIJ010000001">
    <property type="protein sequence ID" value="HBH2618560.1"/>
    <property type="molecule type" value="Genomic_DNA"/>
</dbReference>
<sequence length="334" mass="35991">MTIIAALILFSIIVLIHELGHFIFAKRSGIKVNEFSIGMGPKIYSVKKDTEYSIRALPIGGYVSMEGEDEEQISPNSFGNKSILQRFSTIVAGPIFNIILAAILLVPVFLYIGSPTTKLGKIMPDTPAQAVGLQVGDKINKINGNSVKTWDEVANIINTSSGGELKLSITRDGSDKVVNVTPKNNNGKYEIGIQPQREKDFLGSIVNACKTTVDMTKQMLTFLGQMITGRVPGGIGNAVAGPVGVIGMVSDAARTGIINVVYLAAVISLNLGIVNLLPIPALDGWRILMLLLEAVRGGKKLDPNKEGMINVVGFGALMLFMLFITYKDILRLFQ</sequence>
<feature type="transmembrane region" description="Helical" evidence="11">
    <location>
        <begin position="307"/>
        <end position="326"/>
    </location>
</feature>
<dbReference type="GO" id="GO:0004222">
    <property type="term" value="F:metalloendopeptidase activity"/>
    <property type="evidence" value="ECO:0007669"/>
    <property type="project" value="InterPro"/>
</dbReference>
<evidence type="ECO:0000256" key="1">
    <source>
        <dbReference type="ARBA" id="ARBA00001947"/>
    </source>
</evidence>
<dbReference type="EMBL" id="CAADAN010000001">
    <property type="protein sequence ID" value="VFD29578.1"/>
    <property type="molecule type" value="Genomic_DNA"/>
</dbReference>
<dbReference type="InterPro" id="IPR004387">
    <property type="entry name" value="Pept_M50_Zn"/>
</dbReference>
<dbReference type="EMBL" id="LK932402">
    <property type="protein sequence ID" value="CDS87361.1"/>
    <property type="molecule type" value="Genomic_DNA"/>
</dbReference>
<dbReference type="GO" id="GO:0006508">
    <property type="term" value="P:proteolysis"/>
    <property type="evidence" value="ECO:0007669"/>
    <property type="project" value="UniProtKB-KW"/>
</dbReference>
<dbReference type="SUPFAM" id="SSF50156">
    <property type="entry name" value="PDZ domain-like"/>
    <property type="match status" value="1"/>
</dbReference>
<dbReference type="EC" id="3.4.24.-" evidence="11"/>
<keyword evidence="7 11" id="KW-0862">Zinc</keyword>
<dbReference type="EMBL" id="LK932994">
    <property type="protein sequence ID" value="CDT15633.1"/>
    <property type="molecule type" value="Genomic_DNA"/>
</dbReference>
<dbReference type="GeneID" id="66354515"/>
<evidence type="ECO:0000256" key="9">
    <source>
        <dbReference type="ARBA" id="ARBA00023049"/>
    </source>
</evidence>
<dbReference type="PANTHER" id="PTHR42837:SF2">
    <property type="entry name" value="MEMBRANE METALLOPROTEASE ARASP2, CHLOROPLASTIC-RELATED"/>
    <property type="match status" value="1"/>
</dbReference>
<evidence type="ECO:0000256" key="2">
    <source>
        <dbReference type="ARBA" id="ARBA00004141"/>
    </source>
</evidence>
<feature type="domain" description="PDZ" evidence="12">
    <location>
        <begin position="106"/>
        <end position="173"/>
    </location>
</feature>
<dbReference type="EMBL" id="DAEPXK010000032">
    <property type="protein sequence ID" value="HBH1543231.1"/>
    <property type="molecule type" value="Genomic_DNA"/>
</dbReference>
<dbReference type="RefSeq" id="WP_003430605.1">
    <property type="nucleotide sequence ID" value="NZ_AP025558.1"/>
</dbReference>
<evidence type="ECO:0000256" key="3">
    <source>
        <dbReference type="ARBA" id="ARBA00007931"/>
    </source>
</evidence>
<evidence type="ECO:0000256" key="6">
    <source>
        <dbReference type="ARBA" id="ARBA00022801"/>
    </source>
</evidence>
<evidence type="ECO:0000256" key="11">
    <source>
        <dbReference type="RuleBase" id="RU362031"/>
    </source>
</evidence>
<keyword evidence="8 11" id="KW-1133">Transmembrane helix</keyword>
<evidence type="ECO:0000256" key="7">
    <source>
        <dbReference type="ARBA" id="ARBA00022833"/>
    </source>
</evidence>
<dbReference type="InterPro" id="IPR041489">
    <property type="entry name" value="PDZ_6"/>
</dbReference>
<protein>
    <recommendedName>
        <fullName evidence="11">Zinc metalloprotease</fullName>
        <ecNumber evidence="11">3.4.24.-</ecNumber>
    </recommendedName>
</protein>
<dbReference type="EMBL" id="FUPS01000002">
    <property type="protein sequence ID" value="SJR92439.1"/>
    <property type="molecule type" value="Genomic_DNA"/>
</dbReference>
<accession>A0A031WJ92</accession>
<evidence type="ECO:0000313" key="18">
    <source>
        <dbReference type="EMBL" id="SJR92439.1"/>
    </source>
</evidence>
<gene>
    <name evidence="18" type="primary">rasP</name>
    <name evidence="16" type="synonym">rseP</name>
    <name evidence="15" type="ORF">BN1095_330258</name>
    <name evidence="13" type="ORF">BN1096_520593</name>
    <name evidence="14" type="ORF">BN1097_630019</name>
    <name evidence="16" type="ORF">KRM00_002753</name>
    <name evidence="17" type="ORF">KRQ00_000281</name>
    <name evidence="19" type="ORF">SAMEA1402399_00623</name>
    <name evidence="18" type="ORF">SAMEA3375112_00646</name>
</gene>
<keyword evidence="6 11" id="KW-0378">Hydrolase</keyword>
<reference evidence="14" key="1">
    <citation type="submission" date="2014-07" db="EMBL/GenBank/DDBJ databases">
        <authorList>
            <person name="Monot Marc"/>
        </authorList>
    </citation>
    <scope>NUCLEOTIDE SEQUENCE</scope>
    <source>
        <strain evidence="15">7032989</strain>
        <strain evidence="14">7032994</strain>
    </source>
</reference>
<dbReference type="InterPro" id="IPR008915">
    <property type="entry name" value="Peptidase_M50"/>
</dbReference>
<evidence type="ECO:0000256" key="4">
    <source>
        <dbReference type="ARBA" id="ARBA00022670"/>
    </source>
</evidence>
<dbReference type="CDD" id="cd06163">
    <property type="entry name" value="S2P-M50_PDZ_RseP-like"/>
    <property type="match status" value="1"/>
</dbReference>
<evidence type="ECO:0000256" key="5">
    <source>
        <dbReference type="ARBA" id="ARBA00022692"/>
    </source>
</evidence>
<dbReference type="Pfam" id="PF02163">
    <property type="entry name" value="Peptidase_M50"/>
    <property type="match status" value="1"/>
</dbReference>
<comment type="subcellular location">
    <subcellularLocation>
        <location evidence="2">Membrane</location>
        <topology evidence="2">Multi-pass membrane protein</topology>
    </subcellularLocation>
</comment>
<dbReference type="InterPro" id="IPR001478">
    <property type="entry name" value="PDZ"/>
</dbReference>
<reference evidence="16" key="4">
    <citation type="submission" date="2021-06" db="EMBL/GenBank/DDBJ databases">
        <authorList>
            <consortium name="NCBI Pathogen Detection Project"/>
        </authorList>
    </citation>
    <scope>NUCLEOTIDE SEQUENCE</scope>
    <source>
        <strain evidence="17">Clostridioides</strain>
        <strain evidence="16">HN1000</strain>
    </source>
</reference>
<dbReference type="NCBIfam" id="TIGR00054">
    <property type="entry name" value="RIP metalloprotease RseP"/>
    <property type="match status" value="1"/>
</dbReference>
<dbReference type="KEGG" id="pdf:CD630DERM_21290"/>
<evidence type="ECO:0000259" key="12">
    <source>
        <dbReference type="SMART" id="SM00228"/>
    </source>
</evidence>
<evidence type="ECO:0000313" key="20">
    <source>
        <dbReference type="Proteomes" id="UP000189137"/>
    </source>
</evidence>
<evidence type="ECO:0000313" key="15">
    <source>
        <dbReference type="EMBL" id="CDT15633.1"/>
    </source>
</evidence>
<reference evidence="16" key="3">
    <citation type="journal article" date="2018" name="Genome Biol.">
        <title>SKESA: strategic k-mer extension for scrupulous assemblies.</title>
        <authorList>
            <person name="Souvorov A."/>
            <person name="Agarwala R."/>
            <person name="Lipman D.J."/>
        </authorList>
    </citation>
    <scope>NUCLEOTIDE SEQUENCE</scope>
    <source>
        <strain evidence="17">Clostridioides</strain>
        <strain evidence="16">HN1000</strain>
    </source>
</reference>
<dbReference type="Proteomes" id="UP000411588">
    <property type="component" value="Unassembled WGS sequence"/>
</dbReference>